<keyword evidence="3" id="KW-1185">Reference proteome</keyword>
<feature type="transmembrane region" description="Helical" evidence="1">
    <location>
        <begin position="20"/>
        <end position="41"/>
    </location>
</feature>
<comment type="caution">
    <text evidence="2">The sequence shown here is derived from an EMBL/GenBank/DDBJ whole genome shotgun (WGS) entry which is preliminary data.</text>
</comment>
<protein>
    <recommendedName>
        <fullName evidence="4">Transmembrane protein</fullName>
    </recommendedName>
</protein>
<evidence type="ECO:0000313" key="2">
    <source>
        <dbReference type="EMBL" id="KAK8727536.1"/>
    </source>
</evidence>
<dbReference type="EMBL" id="JARKIK010000075">
    <property type="protein sequence ID" value="KAK8727536.1"/>
    <property type="molecule type" value="Genomic_DNA"/>
</dbReference>
<keyword evidence="1" id="KW-0472">Membrane</keyword>
<sequence>MSTTPSEVTDVLIKRGFKRAAIVGMATGSSTVFEGVVTMAVDGSGTAAAVVGSTLILVGAMMTVVSAVGYKRYTKYRARQVNTVMGRARRMARGEGAAPALLDLGTGGELLRVMAACDPTITICDTLVPTDTYCNGKIRDIGMGEMNSGRSGSIDNLATRTLRKSGSVDILATTNARNARKSGSVDNLSDLRTIEVTPGMIVMPVYLEESSCTVHVYMPDEHEAPLWLYKDMLMLFWVAVFLVSIGQTLLNTAFIILGIAFNMLPDVTISILCGVFGATGGVCIVMAGISAHRCHQVYHKYLRESIPSPFEDTTLSNSPAVWQLL</sequence>
<dbReference type="Proteomes" id="UP001445076">
    <property type="component" value="Unassembled WGS sequence"/>
</dbReference>
<organism evidence="2 3">
    <name type="scientific">Cherax quadricarinatus</name>
    <name type="common">Australian red claw crayfish</name>
    <dbReference type="NCBI Taxonomy" id="27406"/>
    <lineage>
        <taxon>Eukaryota</taxon>
        <taxon>Metazoa</taxon>
        <taxon>Ecdysozoa</taxon>
        <taxon>Arthropoda</taxon>
        <taxon>Crustacea</taxon>
        <taxon>Multicrustacea</taxon>
        <taxon>Malacostraca</taxon>
        <taxon>Eumalacostraca</taxon>
        <taxon>Eucarida</taxon>
        <taxon>Decapoda</taxon>
        <taxon>Pleocyemata</taxon>
        <taxon>Astacidea</taxon>
        <taxon>Parastacoidea</taxon>
        <taxon>Parastacidae</taxon>
        <taxon>Cherax</taxon>
    </lineage>
</organism>
<keyword evidence="1" id="KW-1133">Transmembrane helix</keyword>
<accession>A0AAW0WKH0</accession>
<name>A0AAW0WKH0_CHEQU</name>
<evidence type="ECO:0000313" key="3">
    <source>
        <dbReference type="Proteomes" id="UP001445076"/>
    </source>
</evidence>
<feature type="transmembrane region" description="Helical" evidence="1">
    <location>
        <begin position="47"/>
        <end position="70"/>
    </location>
</feature>
<feature type="transmembrane region" description="Helical" evidence="1">
    <location>
        <begin position="267"/>
        <end position="291"/>
    </location>
</feature>
<gene>
    <name evidence="2" type="ORF">OTU49_009609</name>
</gene>
<keyword evidence="1" id="KW-0812">Transmembrane</keyword>
<proteinExistence type="predicted"/>
<evidence type="ECO:0008006" key="4">
    <source>
        <dbReference type="Google" id="ProtNLM"/>
    </source>
</evidence>
<reference evidence="2 3" key="1">
    <citation type="journal article" date="2024" name="BMC Genomics">
        <title>Genome assembly of redclaw crayfish (Cherax quadricarinatus) provides insights into its immune adaptation and hypoxia tolerance.</title>
        <authorList>
            <person name="Liu Z."/>
            <person name="Zheng J."/>
            <person name="Li H."/>
            <person name="Fang K."/>
            <person name="Wang S."/>
            <person name="He J."/>
            <person name="Zhou D."/>
            <person name="Weng S."/>
            <person name="Chi M."/>
            <person name="Gu Z."/>
            <person name="He J."/>
            <person name="Li F."/>
            <person name="Wang M."/>
        </authorList>
    </citation>
    <scope>NUCLEOTIDE SEQUENCE [LARGE SCALE GENOMIC DNA]</scope>
    <source>
        <strain evidence="2">ZL_2023a</strain>
    </source>
</reference>
<evidence type="ECO:0000256" key="1">
    <source>
        <dbReference type="SAM" id="Phobius"/>
    </source>
</evidence>
<dbReference type="AlphaFoldDB" id="A0AAW0WKH0"/>
<feature type="transmembrane region" description="Helical" evidence="1">
    <location>
        <begin position="235"/>
        <end position="261"/>
    </location>
</feature>